<evidence type="ECO:0000256" key="3">
    <source>
        <dbReference type="ARBA" id="ARBA00023163"/>
    </source>
</evidence>
<dbReference type="InterPro" id="IPR000843">
    <property type="entry name" value="HTH_LacI"/>
</dbReference>
<keyword evidence="2 5" id="KW-0238">DNA-binding</keyword>
<dbReference type="InterPro" id="IPR010982">
    <property type="entry name" value="Lambda_DNA-bd_dom_sf"/>
</dbReference>
<keyword evidence="3" id="KW-0804">Transcription</keyword>
<dbReference type="PROSITE" id="PS50932">
    <property type="entry name" value="HTH_LACI_2"/>
    <property type="match status" value="1"/>
</dbReference>
<dbReference type="GO" id="GO:0000976">
    <property type="term" value="F:transcription cis-regulatory region binding"/>
    <property type="evidence" value="ECO:0007669"/>
    <property type="project" value="TreeGrafter"/>
</dbReference>
<dbReference type="PANTHER" id="PTHR30146:SF149">
    <property type="entry name" value="HTH-TYPE TRANSCRIPTIONAL REGULATOR EBGR"/>
    <property type="match status" value="1"/>
</dbReference>
<evidence type="ECO:0000313" key="5">
    <source>
        <dbReference type="EMBL" id="HIW70177.1"/>
    </source>
</evidence>
<name>A0A9D1QQ43_9LACO</name>
<dbReference type="PRINTS" id="PR00036">
    <property type="entry name" value="HTHLACI"/>
</dbReference>
<dbReference type="Pfam" id="PF00356">
    <property type="entry name" value="LacI"/>
    <property type="match status" value="1"/>
</dbReference>
<accession>A0A9D1QQ43</accession>
<reference evidence="5" key="1">
    <citation type="journal article" date="2021" name="PeerJ">
        <title>Extensive microbial diversity within the chicken gut microbiome revealed by metagenomics and culture.</title>
        <authorList>
            <person name="Gilroy R."/>
            <person name="Ravi A."/>
            <person name="Getino M."/>
            <person name="Pursley I."/>
            <person name="Horton D.L."/>
            <person name="Alikhan N.F."/>
            <person name="Baker D."/>
            <person name="Gharbi K."/>
            <person name="Hall N."/>
            <person name="Watson M."/>
            <person name="Adriaenssens E.M."/>
            <person name="Foster-Nyarko E."/>
            <person name="Jarju S."/>
            <person name="Secka A."/>
            <person name="Antonio M."/>
            <person name="Oren A."/>
            <person name="Chaudhuri R.R."/>
            <person name="La Ragione R."/>
            <person name="Hildebrand F."/>
            <person name="Pallen M.J."/>
        </authorList>
    </citation>
    <scope>NUCLEOTIDE SEQUENCE</scope>
    <source>
        <strain evidence="5">ChiHejej3B27-2180</strain>
    </source>
</reference>
<evidence type="ECO:0000259" key="4">
    <source>
        <dbReference type="PROSITE" id="PS50932"/>
    </source>
</evidence>
<dbReference type="SUPFAM" id="SSF47413">
    <property type="entry name" value="lambda repressor-like DNA-binding domains"/>
    <property type="match status" value="1"/>
</dbReference>
<gene>
    <name evidence="5" type="ORF">H9876_02165</name>
</gene>
<feature type="domain" description="HTH lacI-type" evidence="4">
    <location>
        <begin position="2"/>
        <end position="58"/>
    </location>
</feature>
<dbReference type="Pfam" id="PF13377">
    <property type="entry name" value="Peripla_BP_3"/>
    <property type="match status" value="1"/>
</dbReference>
<proteinExistence type="predicted"/>
<dbReference type="EMBL" id="DXGK01000040">
    <property type="protein sequence ID" value="HIW70177.1"/>
    <property type="molecule type" value="Genomic_DNA"/>
</dbReference>
<dbReference type="GO" id="GO:0003700">
    <property type="term" value="F:DNA-binding transcription factor activity"/>
    <property type="evidence" value="ECO:0007669"/>
    <property type="project" value="TreeGrafter"/>
</dbReference>
<keyword evidence="1" id="KW-0805">Transcription regulation</keyword>
<evidence type="ECO:0000256" key="1">
    <source>
        <dbReference type="ARBA" id="ARBA00023015"/>
    </source>
</evidence>
<dbReference type="InterPro" id="IPR046335">
    <property type="entry name" value="LacI/GalR-like_sensor"/>
</dbReference>
<evidence type="ECO:0000256" key="2">
    <source>
        <dbReference type="ARBA" id="ARBA00023125"/>
    </source>
</evidence>
<dbReference type="SUPFAM" id="SSF53822">
    <property type="entry name" value="Periplasmic binding protein-like I"/>
    <property type="match status" value="1"/>
</dbReference>
<sequence>MSTLRDIAKEAHVSPATVSRVLNYDSTMSVGDATRNRIFRTAEKLNYTKHRQGRGAKTVKKIAVIQWYTEQEEPNDLYYYPIRLGIEKAAWQLGVDVQRIFNDHPKDLFDRLNGLEGIIAIGKFSADQIQKMESLQVPIVFVDFDALRYGHDCVVSDMRGSVDKVLEYFLGHHRNRIGMLAGVEETTGDQHQVVVDPRLAEFRAYLDDHQLLNPDYIFTGDFTQDAGFQMMSQAIKRLGADLPTAFFAANDRIAVGALKALNLAHLKVPEDVSIISYNDSAIAQYSNPQLSSVKVYTSEMGAEALQMIVHRPPHELARKVTLATSLVLRDSSD</sequence>
<dbReference type="SMART" id="SM00354">
    <property type="entry name" value="HTH_LACI"/>
    <property type="match status" value="1"/>
</dbReference>
<dbReference type="InterPro" id="IPR028082">
    <property type="entry name" value="Peripla_BP_I"/>
</dbReference>
<dbReference type="Gene3D" id="3.40.50.2300">
    <property type="match status" value="2"/>
</dbReference>
<evidence type="ECO:0000313" key="6">
    <source>
        <dbReference type="Proteomes" id="UP000886878"/>
    </source>
</evidence>
<dbReference type="PANTHER" id="PTHR30146">
    <property type="entry name" value="LACI-RELATED TRANSCRIPTIONAL REPRESSOR"/>
    <property type="match status" value="1"/>
</dbReference>
<comment type="caution">
    <text evidence="5">The sequence shown here is derived from an EMBL/GenBank/DDBJ whole genome shotgun (WGS) entry which is preliminary data.</text>
</comment>
<dbReference type="AlphaFoldDB" id="A0A9D1QQ43"/>
<dbReference type="Gene3D" id="1.10.260.40">
    <property type="entry name" value="lambda repressor-like DNA-binding domains"/>
    <property type="match status" value="1"/>
</dbReference>
<reference evidence="5" key="2">
    <citation type="submission" date="2021-04" db="EMBL/GenBank/DDBJ databases">
        <authorList>
            <person name="Gilroy R."/>
        </authorList>
    </citation>
    <scope>NUCLEOTIDE SEQUENCE</scope>
    <source>
        <strain evidence="5">ChiHejej3B27-2180</strain>
    </source>
</reference>
<dbReference type="PROSITE" id="PS00356">
    <property type="entry name" value="HTH_LACI_1"/>
    <property type="match status" value="1"/>
</dbReference>
<protein>
    <submittedName>
        <fullName evidence="5">LacI family DNA-binding transcriptional regulator</fullName>
    </submittedName>
</protein>
<organism evidence="5 6">
    <name type="scientific">Candidatus Limosilactobacillus merdipullorum</name>
    <dbReference type="NCBI Taxonomy" id="2838653"/>
    <lineage>
        <taxon>Bacteria</taxon>
        <taxon>Bacillati</taxon>
        <taxon>Bacillota</taxon>
        <taxon>Bacilli</taxon>
        <taxon>Lactobacillales</taxon>
        <taxon>Lactobacillaceae</taxon>
        <taxon>Limosilactobacillus</taxon>
    </lineage>
</organism>
<dbReference type="CDD" id="cd01544">
    <property type="entry name" value="PBP1_GalR"/>
    <property type="match status" value="1"/>
</dbReference>
<dbReference type="CDD" id="cd01392">
    <property type="entry name" value="HTH_LacI"/>
    <property type="match status" value="1"/>
</dbReference>
<dbReference type="Proteomes" id="UP000886878">
    <property type="component" value="Unassembled WGS sequence"/>
</dbReference>